<sequence>MAQLVVETERCPLILDRVLEIIRERDVLPFTITAKRDLRVQMIEMEVSAPEQQPALALLQDIRRLANVRFARFHYPSEPPFEASTSAKL</sequence>
<evidence type="ECO:0000313" key="2">
    <source>
        <dbReference type="Proteomes" id="UP000076088"/>
    </source>
</evidence>
<gene>
    <name evidence="1" type="ORF">ATM17_18160</name>
</gene>
<reference evidence="2" key="1">
    <citation type="submission" date="2015-11" db="EMBL/GenBank/DDBJ databases">
        <title>Complete genome sequence of a polyethylene-glycol degrader Sphingopyxis macrogoltabida 203N (NBRC 111659).</title>
        <authorList>
            <person name="Yoshiyuki O."/>
            <person name="Shouta N."/>
            <person name="Nagata Y."/>
            <person name="Numata M."/>
            <person name="Tsuchikane K."/>
            <person name="Hosoyama A."/>
            <person name="Yamazoe A."/>
            <person name="Tsuda M."/>
            <person name="Fujita N."/>
            <person name="Kawai F."/>
        </authorList>
    </citation>
    <scope>NUCLEOTIDE SEQUENCE [LARGE SCALE GENOMIC DNA]</scope>
    <source>
        <strain evidence="2">203N</strain>
    </source>
</reference>
<accession>A0AAC9AW59</accession>
<evidence type="ECO:0008006" key="3">
    <source>
        <dbReference type="Google" id="ProtNLM"/>
    </source>
</evidence>
<keyword evidence="2" id="KW-1185">Reference proteome</keyword>
<evidence type="ECO:0000313" key="1">
    <source>
        <dbReference type="EMBL" id="AMU90946.1"/>
    </source>
</evidence>
<proteinExistence type="predicted"/>
<reference evidence="1 2" key="2">
    <citation type="journal article" date="2016" name="Genome Announc.">
        <title>Complete Genome Sequence of Sphingopyxis macrogoltabida Strain 203N (NBRC 111659), a Polyethylene Glycol Degrader.</title>
        <authorList>
            <person name="Ohtsubo Y."/>
            <person name="Nonoyama S."/>
            <person name="Nagata Y."/>
            <person name="Numata M."/>
            <person name="Tsuchikane K."/>
            <person name="Hosoyama A."/>
            <person name="Yamazoe A."/>
            <person name="Tsuda M."/>
            <person name="Fujita N."/>
            <person name="Kawai F."/>
        </authorList>
    </citation>
    <scope>NUCLEOTIDE SEQUENCE [LARGE SCALE GENOMIC DNA]</scope>
    <source>
        <strain evidence="1 2">203N</strain>
    </source>
</reference>
<organism evidence="1 2">
    <name type="scientific">Sphingopyxis macrogoltabida</name>
    <name type="common">Sphingomonas macrogoltabidus</name>
    <dbReference type="NCBI Taxonomy" id="33050"/>
    <lineage>
        <taxon>Bacteria</taxon>
        <taxon>Pseudomonadati</taxon>
        <taxon>Pseudomonadota</taxon>
        <taxon>Alphaproteobacteria</taxon>
        <taxon>Sphingomonadales</taxon>
        <taxon>Sphingomonadaceae</taxon>
        <taxon>Sphingopyxis</taxon>
    </lineage>
</organism>
<protein>
    <recommendedName>
        <fullName evidence="3">ACT domain-containing protein</fullName>
    </recommendedName>
</protein>
<dbReference type="Proteomes" id="UP000076088">
    <property type="component" value="Chromosome"/>
</dbReference>
<name>A0AAC9AW59_SPHMC</name>
<dbReference type="EMBL" id="CP013344">
    <property type="protein sequence ID" value="AMU90946.1"/>
    <property type="molecule type" value="Genomic_DNA"/>
</dbReference>
<dbReference type="AlphaFoldDB" id="A0AAC9AW59"/>
<dbReference type="KEGG" id="smaz:LH19_17590"/>